<proteinExistence type="predicted"/>
<feature type="chain" id="PRO_5001654588" evidence="2">
    <location>
        <begin position="21"/>
        <end position="491"/>
    </location>
</feature>
<dbReference type="PANTHER" id="PTHR31497">
    <property type="entry name" value="AUTOCRINE PROLIFERATION REPRESSOR PROTEIN A"/>
    <property type="match status" value="1"/>
</dbReference>
<gene>
    <name evidence="3" type="primary">pqaA</name>
    <name evidence="3" type="ORF">XPG1_1915</name>
</gene>
<name>A0A068R619_9GAMM</name>
<evidence type="ECO:0000313" key="4">
    <source>
        <dbReference type="Proteomes" id="UP000032735"/>
    </source>
</evidence>
<dbReference type="Proteomes" id="UP000032735">
    <property type="component" value="Chromosome"/>
</dbReference>
<sequence>MKVRNIAVSLMLFSSTVSFALVKDNKIICQNKNTCNFSHVLPDYREELSKRDVDYTFTEKETLPQVEVNRYKMVSQSWSPDKRVTPEKWQHDVDIYIPETPKTQRALVVVNNGINYGNSSENSNKPTDFSEAMLADIARATQTIVISVSNIPNQYLTYQNDGKLLKEDDSVARSWELFLDNPEQRKLMPLHIPMSTSVSQAMRVAKEELTQWSINKFIVTGVSKRGWTTWLTAISDPDVEAIVPFAIDLLNIDLALEHMYRSYGGNWPVAFYPYYQQGIDKLVKTSGFSKLLEIEDPLKYMNSIYQSRLAIPKYIVNASGDNFYVPDNTRFYYDKLPGDKSLRVAPNTDHYGISKFTEQSLVSFVNRYQSKKALPQIDGLVHNKTLSVRFSEKPVKIIRWTAINTKARDFRYACGIRYIPSPIDIPSDNKVDVSLSYTRPGWEATYIEATFNDGYVGTTQVYITPDEKYAQTAPPSEGKACQTLPGRGLGN</sequence>
<dbReference type="KEGG" id="xpo:XPG1_1915"/>
<dbReference type="RefSeq" id="WP_045958731.1">
    <property type="nucleotide sequence ID" value="NZ_FO704551.1"/>
</dbReference>
<accession>A0A068R619</accession>
<keyword evidence="2" id="KW-0732">Signal</keyword>
<dbReference type="InterPro" id="IPR009199">
    <property type="entry name" value="PhoPQ-act_pathogen-rel_PqaA"/>
</dbReference>
<dbReference type="SUPFAM" id="SSF53474">
    <property type="entry name" value="alpha/beta-Hydrolases"/>
    <property type="match status" value="1"/>
</dbReference>
<dbReference type="PIRSF" id="PIRSF014728">
    <property type="entry name" value="PqaA"/>
    <property type="match status" value="1"/>
</dbReference>
<dbReference type="HOGENOM" id="CLU_036488_0_0_6"/>
<feature type="region of interest" description="Disordered" evidence="1">
    <location>
        <begin position="470"/>
        <end position="491"/>
    </location>
</feature>
<keyword evidence="4" id="KW-1185">Reference proteome</keyword>
<protein>
    <submittedName>
        <fullName evidence="3">PqaA protein</fullName>
    </submittedName>
</protein>
<evidence type="ECO:0000313" key="3">
    <source>
        <dbReference type="EMBL" id="CDG21570.1"/>
    </source>
</evidence>
<evidence type="ECO:0000256" key="1">
    <source>
        <dbReference type="SAM" id="MobiDB-lite"/>
    </source>
</evidence>
<dbReference type="EMBL" id="FO704551">
    <property type="protein sequence ID" value="CDG21570.1"/>
    <property type="molecule type" value="Genomic_DNA"/>
</dbReference>
<feature type="signal peptide" evidence="2">
    <location>
        <begin position="1"/>
        <end position="20"/>
    </location>
</feature>
<reference evidence="3 4" key="1">
    <citation type="submission" date="2013-07" db="EMBL/GenBank/DDBJ databases">
        <authorList>
            <person name="Genoscope - CEA"/>
        </authorList>
    </citation>
    <scope>NUCLEOTIDE SEQUENCE [LARGE SCALE GENOMIC DNA]</scope>
    <source>
        <strain evidence="3 4">G6</strain>
    </source>
</reference>
<dbReference type="Gene3D" id="3.40.50.1820">
    <property type="entry name" value="alpha/beta hydrolase"/>
    <property type="match status" value="1"/>
</dbReference>
<dbReference type="InterPro" id="IPR029058">
    <property type="entry name" value="AB_hydrolase_fold"/>
</dbReference>
<dbReference type="Pfam" id="PF10142">
    <property type="entry name" value="PhoPQ_related"/>
    <property type="match status" value="1"/>
</dbReference>
<dbReference type="AlphaFoldDB" id="A0A068R619"/>
<evidence type="ECO:0000256" key="2">
    <source>
        <dbReference type="SAM" id="SignalP"/>
    </source>
</evidence>
<organism evidence="3 4">
    <name type="scientific">Xenorhabdus poinarii G6</name>
    <dbReference type="NCBI Taxonomy" id="1354304"/>
    <lineage>
        <taxon>Bacteria</taxon>
        <taxon>Pseudomonadati</taxon>
        <taxon>Pseudomonadota</taxon>
        <taxon>Gammaproteobacteria</taxon>
        <taxon>Enterobacterales</taxon>
        <taxon>Morganellaceae</taxon>
        <taxon>Xenorhabdus</taxon>
    </lineage>
</organism>
<dbReference type="STRING" id="1354304.XPG1_1915"/>
<dbReference type="OrthoDB" id="8950502at2"/>
<dbReference type="PANTHER" id="PTHR31497:SF0">
    <property type="entry name" value="AUTOCRINE PROLIFERATION REPRESSOR PROTEIN A"/>
    <property type="match status" value="1"/>
</dbReference>